<keyword evidence="2" id="KW-1185">Reference proteome</keyword>
<dbReference type="Proteomes" id="UP000195880">
    <property type="component" value="Chromosome"/>
</dbReference>
<proteinExistence type="predicted"/>
<dbReference type="EMBL" id="CP021748">
    <property type="protein sequence ID" value="ARX86864.1"/>
    <property type="molecule type" value="Genomic_DNA"/>
</dbReference>
<name>A0A1Z1WK98_9ACTN</name>
<gene>
    <name evidence="1" type="ORF">SMD44_06341</name>
</gene>
<reference evidence="1 2" key="1">
    <citation type="submission" date="2017-05" db="EMBL/GenBank/DDBJ databases">
        <title>Streptomyces alboflavus Genome sequencing and assembly.</title>
        <authorList>
            <person name="Wang Y."/>
            <person name="Du B."/>
            <person name="Ding Y."/>
            <person name="Liu H."/>
            <person name="Hou Q."/>
            <person name="Liu K."/>
            <person name="Wang C."/>
            <person name="Yao L."/>
        </authorList>
    </citation>
    <scope>NUCLEOTIDE SEQUENCE [LARGE SCALE GENOMIC DNA]</scope>
    <source>
        <strain evidence="1 2">MDJK44</strain>
    </source>
</reference>
<evidence type="ECO:0000313" key="1">
    <source>
        <dbReference type="EMBL" id="ARX86864.1"/>
    </source>
</evidence>
<dbReference type="KEGG" id="salf:SMD44_06341"/>
<accession>A0A1Z1WK98</accession>
<protein>
    <submittedName>
        <fullName evidence="1">Uncharacterized protein</fullName>
    </submittedName>
</protein>
<dbReference type="AlphaFoldDB" id="A0A1Z1WK98"/>
<sequence>MSSTAFGSVRVSRGGIALRTEASPAPAEAI</sequence>
<organism evidence="1 2">
    <name type="scientific">Streptomyces alboflavus</name>
    <dbReference type="NCBI Taxonomy" id="67267"/>
    <lineage>
        <taxon>Bacteria</taxon>
        <taxon>Bacillati</taxon>
        <taxon>Actinomycetota</taxon>
        <taxon>Actinomycetes</taxon>
        <taxon>Kitasatosporales</taxon>
        <taxon>Streptomycetaceae</taxon>
        <taxon>Streptomyces</taxon>
    </lineage>
</organism>
<evidence type="ECO:0000313" key="2">
    <source>
        <dbReference type="Proteomes" id="UP000195880"/>
    </source>
</evidence>